<dbReference type="GeneID" id="85325591"/>
<gene>
    <name evidence="1" type="ORF">B0T26DRAFT_717252</name>
</gene>
<accession>A0AA40DRZ1</accession>
<protein>
    <submittedName>
        <fullName evidence="1">Uncharacterized protein</fullName>
    </submittedName>
</protein>
<sequence length="152" mass="15910">MPPSAPRNPAPSPLARTLLTFIGTTRAAFGICCLVAPELAFQIVGLSSPLSGAASLIARQFGVREIVIGAGLVVAERQHTTSIAAGQGDRDSRGLKRAIWLSAATDGLDLVALGLAFAFAEEGVLDTPMLCKMAETAALYAIAGLQIAWWYR</sequence>
<dbReference type="InterPro" id="IPR025363">
    <property type="entry name" value="DUF4267"/>
</dbReference>
<comment type="caution">
    <text evidence="1">The sequence shown here is derived from an EMBL/GenBank/DDBJ whole genome shotgun (WGS) entry which is preliminary data.</text>
</comment>
<dbReference type="AlphaFoldDB" id="A0AA40DRZ1"/>
<organism evidence="1 2">
    <name type="scientific">Lasiosphaeria miniovina</name>
    <dbReference type="NCBI Taxonomy" id="1954250"/>
    <lineage>
        <taxon>Eukaryota</taxon>
        <taxon>Fungi</taxon>
        <taxon>Dikarya</taxon>
        <taxon>Ascomycota</taxon>
        <taxon>Pezizomycotina</taxon>
        <taxon>Sordariomycetes</taxon>
        <taxon>Sordariomycetidae</taxon>
        <taxon>Sordariales</taxon>
        <taxon>Lasiosphaeriaceae</taxon>
        <taxon>Lasiosphaeria</taxon>
    </lineage>
</organism>
<evidence type="ECO:0000313" key="1">
    <source>
        <dbReference type="EMBL" id="KAK0713360.1"/>
    </source>
</evidence>
<dbReference type="EMBL" id="JAUIRO010000005">
    <property type="protein sequence ID" value="KAK0713360.1"/>
    <property type="molecule type" value="Genomic_DNA"/>
</dbReference>
<dbReference type="RefSeq" id="XP_060294683.1">
    <property type="nucleotide sequence ID" value="XM_060442321.1"/>
</dbReference>
<reference evidence="1" key="1">
    <citation type="submission" date="2023-06" db="EMBL/GenBank/DDBJ databases">
        <title>Genome-scale phylogeny and comparative genomics of the fungal order Sordariales.</title>
        <authorList>
            <consortium name="Lawrence Berkeley National Laboratory"/>
            <person name="Hensen N."/>
            <person name="Bonometti L."/>
            <person name="Westerberg I."/>
            <person name="Brannstrom I.O."/>
            <person name="Guillou S."/>
            <person name="Cros-Aarteil S."/>
            <person name="Calhoun S."/>
            <person name="Haridas S."/>
            <person name="Kuo A."/>
            <person name="Mondo S."/>
            <person name="Pangilinan J."/>
            <person name="Riley R."/>
            <person name="LaButti K."/>
            <person name="Andreopoulos B."/>
            <person name="Lipzen A."/>
            <person name="Chen C."/>
            <person name="Yanf M."/>
            <person name="Daum C."/>
            <person name="Ng V."/>
            <person name="Clum A."/>
            <person name="Steindorff A."/>
            <person name="Ohm R."/>
            <person name="Martin F."/>
            <person name="Silar P."/>
            <person name="Natvig D."/>
            <person name="Lalanne C."/>
            <person name="Gautier V."/>
            <person name="Ament-velasquez S.L."/>
            <person name="Kruys A."/>
            <person name="Hutchinson M.I."/>
            <person name="Powell A.J."/>
            <person name="Barry K."/>
            <person name="Miller A.N."/>
            <person name="Grigoriev I.V."/>
            <person name="Debuchy R."/>
            <person name="Gladieux P."/>
            <person name="Thoren M.H."/>
            <person name="Johannesson H."/>
        </authorList>
    </citation>
    <scope>NUCLEOTIDE SEQUENCE</scope>
    <source>
        <strain evidence="1">SMH2392-1A</strain>
    </source>
</reference>
<evidence type="ECO:0000313" key="2">
    <source>
        <dbReference type="Proteomes" id="UP001172101"/>
    </source>
</evidence>
<proteinExistence type="predicted"/>
<dbReference type="Pfam" id="PF14087">
    <property type="entry name" value="DUF4267"/>
    <property type="match status" value="1"/>
</dbReference>
<name>A0AA40DRZ1_9PEZI</name>
<keyword evidence="2" id="KW-1185">Reference proteome</keyword>
<dbReference type="Proteomes" id="UP001172101">
    <property type="component" value="Unassembled WGS sequence"/>
</dbReference>